<keyword evidence="6 10" id="KW-1133">Transmembrane helix</keyword>
<dbReference type="PANTHER" id="PTHR43298:SF2">
    <property type="entry name" value="FMN_FAD EXPORTER YEEO-RELATED"/>
    <property type="match status" value="1"/>
</dbReference>
<proteinExistence type="predicted"/>
<evidence type="ECO:0000256" key="3">
    <source>
        <dbReference type="ARBA" id="ARBA00022449"/>
    </source>
</evidence>
<reference evidence="11 12" key="1">
    <citation type="journal article" date="2021" name="Sci. Rep.">
        <title>The distribution of antibiotic resistance genes in chicken gut microbiota commensals.</title>
        <authorList>
            <person name="Juricova H."/>
            <person name="Matiasovicova J."/>
            <person name="Kubasova T."/>
            <person name="Cejkova D."/>
            <person name="Rychlik I."/>
        </authorList>
    </citation>
    <scope>NUCLEOTIDE SEQUENCE [LARGE SCALE GENOMIC DNA]</scope>
    <source>
        <strain evidence="11 12">An801</strain>
    </source>
</reference>
<evidence type="ECO:0000256" key="5">
    <source>
        <dbReference type="ARBA" id="ARBA00022692"/>
    </source>
</evidence>
<evidence type="ECO:0000256" key="2">
    <source>
        <dbReference type="ARBA" id="ARBA00022448"/>
    </source>
</evidence>
<keyword evidence="2" id="KW-0813">Transport</keyword>
<dbReference type="NCBIfam" id="TIGR00797">
    <property type="entry name" value="matE"/>
    <property type="match status" value="1"/>
</dbReference>
<evidence type="ECO:0000313" key="12">
    <source>
        <dbReference type="Proteomes" id="UP000703295"/>
    </source>
</evidence>
<dbReference type="PANTHER" id="PTHR43298">
    <property type="entry name" value="MULTIDRUG RESISTANCE PROTEIN NORM-RELATED"/>
    <property type="match status" value="1"/>
</dbReference>
<comment type="caution">
    <text evidence="11">The sequence shown here is derived from an EMBL/GenBank/DDBJ whole genome shotgun (WGS) entry which is preliminary data.</text>
</comment>
<dbReference type="InterPro" id="IPR050222">
    <property type="entry name" value="MATE_MdtK"/>
</dbReference>
<name>A0ABS2ESY7_9BACE</name>
<evidence type="ECO:0000256" key="4">
    <source>
        <dbReference type="ARBA" id="ARBA00022475"/>
    </source>
</evidence>
<organism evidence="11 12">
    <name type="scientific">Bacteroides mediterraneensis</name>
    <dbReference type="NCBI Taxonomy" id="1841856"/>
    <lineage>
        <taxon>Bacteria</taxon>
        <taxon>Pseudomonadati</taxon>
        <taxon>Bacteroidota</taxon>
        <taxon>Bacteroidia</taxon>
        <taxon>Bacteroidales</taxon>
        <taxon>Bacteroidaceae</taxon>
        <taxon>Bacteroides</taxon>
    </lineage>
</organism>
<evidence type="ECO:0000256" key="10">
    <source>
        <dbReference type="SAM" id="Phobius"/>
    </source>
</evidence>
<dbReference type="InterPro" id="IPR002528">
    <property type="entry name" value="MATE_fam"/>
</dbReference>
<keyword evidence="3" id="KW-0050">Antiport</keyword>
<evidence type="ECO:0000256" key="8">
    <source>
        <dbReference type="ARBA" id="ARBA00023136"/>
    </source>
</evidence>
<sequence length="437" mass="48952">MLCLAYPLILGNLLQQGYNIADTLIIGQVLGANALAAVGSSYTLMVFITSIFIGLCMGCSALFSMRYGAKDYELLKRTQAASLLITGIATFLIFAFAISCIRPIIQWLQTPEELQEMTYDYLKITFIGIWFVYLYNYCAYLLRALGNSFTPLVYLAISVVLNIVLDLLFILRLGYGIAGAATATVLSQAVSAIGLWLYCWRKIPETRLTRKDFKINRPLTKQVFSYASLTCIQQSVMNFGILMVQGLVNSFGTSVMAAFTAAVKIDSFAYMPVQDFGNAFSTFTAQNYGAGKKDRILQGFKKAFWMTTFFCLLLSTLIFLTAPWLMQIFISSDEKEIIRIGVEYLRVEGSFYLGIGYLFLWYGFYRAVCKPEMSIILTILSLGTRVALAYLLASIPSIGVHGIWWSIPIGWALADIYGQIYYWKKKHSLLVPPTVSQ</sequence>
<evidence type="ECO:0000256" key="6">
    <source>
        <dbReference type="ARBA" id="ARBA00022989"/>
    </source>
</evidence>
<feature type="transmembrane region" description="Helical" evidence="10">
    <location>
        <begin position="350"/>
        <end position="368"/>
    </location>
</feature>
<keyword evidence="4" id="KW-1003">Cell membrane</keyword>
<gene>
    <name evidence="11" type="ORF">H6A31_02990</name>
</gene>
<evidence type="ECO:0000313" key="11">
    <source>
        <dbReference type="EMBL" id="MBM6757661.1"/>
    </source>
</evidence>
<feature type="transmembrane region" description="Helical" evidence="10">
    <location>
        <begin position="303"/>
        <end position="330"/>
    </location>
</feature>
<dbReference type="Pfam" id="PF01554">
    <property type="entry name" value="MatE"/>
    <property type="match status" value="2"/>
</dbReference>
<comment type="subcellular location">
    <subcellularLocation>
        <location evidence="1">Cell membrane</location>
        <topology evidence="1">Multi-pass membrane protein</topology>
    </subcellularLocation>
</comment>
<keyword evidence="8 10" id="KW-0472">Membrane</keyword>
<feature type="transmembrane region" description="Helical" evidence="10">
    <location>
        <begin position="125"/>
        <end position="145"/>
    </location>
</feature>
<evidence type="ECO:0000256" key="9">
    <source>
        <dbReference type="ARBA" id="ARBA00031636"/>
    </source>
</evidence>
<accession>A0ABS2ESY7</accession>
<feature type="transmembrane region" description="Helical" evidence="10">
    <location>
        <begin position="375"/>
        <end position="396"/>
    </location>
</feature>
<keyword evidence="5 10" id="KW-0812">Transmembrane</keyword>
<evidence type="ECO:0000256" key="1">
    <source>
        <dbReference type="ARBA" id="ARBA00004651"/>
    </source>
</evidence>
<dbReference type="CDD" id="cd13138">
    <property type="entry name" value="MATE_yoeA_like"/>
    <property type="match status" value="1"/>
</dbReference>
<feature type="transmembrane region" description="Helical" evidence="10">
    <location>
        <begin position="402"/>
        <end position="423"/>
    </location>
</feature>
<feature type="transmembrane region" description="Helical" evidence="10">
    <location>
        <begin position="152"/>
        <end position="171"/>
    </location>
</feature>
<dbReference type="InterPro" id="IPR048279">
    <property type="entry name" value="MdtK-like"/>
</dbReference>
<protein>
    <recommendedName>
        <fullName evidence="9">Multidrug-efflux transporter</fullName>
    </recommendedName>
</protein>
<evidence type="ECO:0000256" key="7">
    <source>
        <dbReference type="ARBA" id="ARBA00023065"/>
    </source>
</evidence>
<keyword evidence="7" id="KW-0406">Ion transport</keyword>
<dbReference type="EMBL" id="JACJJW010000005">
    <property type="protein sequence ID" value="MBM6757661.1"/>
    <property type="molecule type" value="Genomic_DNA"/>
</dbReference>
<keyword evidence="12" id="KW-1185">Reference proteome</keyword>
<dbReference type="Proteomes" id="UP000703295">
    <property type="component" value="Unassembled WGS sequence"/>
</dbReference>
<feature type="transmembrane region" description="Helical" evidence="10">
    <location>
        <begin position="83"/>
        <end position="105"/>
    </location>
</feature>
<feature type="transmembrane region" description="Helical" evidence="10">
    <location>
        <begin position="177"/>
        <end position="200"/>
    </location>
</feature>
<dbReference type="PIRSF" id="PIRSF006603">
    <property type="entry name" value="DinF"/>
    <property type="match status" value="1"/>
</dbReference>
<feature type="transmembrane region" description="Helical" evidence="10">
    <location>
        <begin position="42"/>
        <end position="63"/>
    </location>
</feature>